<gene>
    <name evidence="2" type="ORF">PT974_00742</name>
</gene>
<dbReference type="EMBL" id="JAVFKD010000001">
    <property type="protein sequence ID" value="KAK5998363.1"/>
    <property type="molecule type" value="Genomic_DNA"/>
</dbReference>
<evidence type="ECO:0000313" key="2">
    <source>
        <dbReference type="EMBL" id="KAK5998363.1"/>
    </source>
</evidence>
<proteinExistence type="predicted"/>
<feature type="region of interest" description="Disordered" evidence="1">
    <location>
        <begin position="55"/>
        <end position="75"/>
    </location>
</feature>
<accession>A0ABR0T1Q4</accession>
<evidence type="ECO:0000256" key="1">
    <source>
        <dbReference type="SAM" id="MobiDB-lite"/>
    </source>
</evidence>
<organism evidence="2 3">
    <name type="scientific">Cladobotryum mycophilum</name>
    <dbReference type="NCBI Taxonomy" id="491253"/>
    <lineage>
        <taxon>Eukaryota</taxon>
        <taxon>Fungi</taxon>
        <taxon>Dikarya</taxon>
        <taxon>Ascomycota</taxon>
        <taxon>Pezizomycotina</taxon>
        <taxon>Sordariomycetes</taxon>
        <taxon>Hypocreomycetidae</taxon>
        <taxon>Hypocreales</taxon>
        <taxon>Hypocreaceae</taxon>
        <taxon>Cladobotryum</taxon>
    </lineage>
</organism>
<protein>
    <submittedName>
        <fullName evidence="2">Uncharacterized protein</fullName>
    </submittedName>
</protein>
<evidence type="ECO:0000313" key="3">
    <source>
        <dbReference type="Proteomes" id="UP001338125"/>
    </source>
</evidence>
<sequence length="282" mass="31995">MPVGQLVLPWVLQLVRQKLNDTLNELVESNEILLDPKTSFEVDKDLNIKLVAAENSPEYESESEFEPGTSTVGSATPDTIVTQPEGMIVQMVSDYPDDWRMILSLLNFHQNKGVHSDWQALRTELLNLPRNNNGPPDISIQDLIERLENCRTKVYDDIFGAYKCRDFLDSPDATSTLKFIENTEDHGPSLLRLSGFPVPDWMVVEEIMQCFSGYDKNPALGPLGSVIGFLDMTQQILVDEPQSAPMIKSVKSFLRRAIAEGNWEDRNSFMDGMMWKLRELLK</sequence>
<comment type="caution">
    <text evidence="2">The sequence shown here is derived from an EMBL/GenBank/DDBJ whole genome shotgun (WGS) entry which is preliminary data.</text>
</comment>
<keyword evidence="3" id="KW-1185">Reference proteome</keyword>
<name>A0ABR0T1Q4_9HYPO</name>
<dbReference type="Proteomes" id="UP001338125">
    <property type="component" value="Unassembled WGS sequence"/>
</dbReference>
<reference evidence="2 3" key="1">
    <citation type="submission" date="2024-01" db="EMBL/GenBank/DDBJ databases">
        <title>Complete genome of Cladobotryum mycophilum ATHUM6906.</title>
        <authorList>
            <person name="Christinaki A.C."/>
            <person name="Myridakis A.I."/>
            <person name="Kouvelis V.N."/>
        </authorList>
    </citation>
    <scope>NUCLEOTIDE SEQUENCE [LARGE SCALE GENOMIC DNA]</scope>
    <source>
        <strain evidence="2 3">ATHUM6906</strain>
    </source>
</reference>